<proteinExistence type="inferred from homology"/>
<evidence type="ECO:0000256" key="4">
    <source>
        <dbReference type="ARBA" id="ARBA00012546"/>
    </source>
</evidence>
<evidence type="ECO:0000256" key="7">
    <source>
        <dbReference type="HAMAP-Rule" id="MF_00675"/>
    </source>
</evidence>
<protein>
    <recommendedName>
        <fullName evidence="5 7">Uronate isomerase</fullName>
        <ecNumber evidence="4 7">5.3.1.12</ecNumber>
    </recommendedName>
    <alternativeName>
        <fullName evidence="7">Glucuronate isomerase</fullName>
    </alternativeName>
    <alternativeName>
        <fullName evidence="7">Uronic isomerase</fullName>
    </alternativeName>
</protein>
<comment type="catalytic activity">
    <reaction evidence="1 7">
        <text>D-glucuronate = D-fructuronate</text>
        <dbReference type="Rhea" id="RHEA:13049"/>
        <dbReference type="ChEBI" id="CHEBI:58720"/>
        <dbReference type="ChEBI" id="CHEBI:59863"/>
        <dbReference type="EC" id="5.3.1.12"/>
    </reaction>
</comment>
<dbReference type="UniPathway" id="UPA00246"/>
<dbReference type="AlphaFoldDB" id="A0A1F7FK26"/>
<dbReference type="EC" id="5.3.1.12" evidence="4 7"/>
<evidence type="ECO:0000256" key="1">
    <source>
        <dbReference type="ARBA" id="ARBA00001165"/>
    </source>
</evidence>
<evidence type="ECO:0000256" key="6">
    <source>
        <dbReference type="ARBA" id="ARBA00023235"/>
    </source>
</evidence>
<evidence type="ECO:0000313" key="8">
    <source>
        <dbReference type="EMBL" id="OGK07075.1"/>
    </source>
</evidence>
<dbReference type="PANTHER" id="PTHR30068:SF4">
    <property type="entry name" value="URONATE ISOMERASE"/>
    <property type="match status" value="1"/>
</dbReference>
<dbReference type="GO" id="GO:0008880">
    <property type="term" value="F:glucuronate isomerase activity"/>
    <property type="evidence" value="ECO:0007669"/>
    <property type="project" value="UniProtKB-UniRule"/>
</dbReference>
<organism evidence="8 9">
    <name type="scientific">Candidatus Raymondbacteria bacterium RIFOXYD12_FULL_49_13</name>
    <dbReference type="NCBI Taxonomy" id="1817890"/>
    <lineage>
        <taxon>Bacteria</taxon>
        <taxon>Raymondiibacteriota</taxon>
    </lineage>
</organism>
<accession>A0A1F7FK26</accession>
<evidence type="ECO:0000256" key="5">
    <source>
        <dbReference type="ARBA" id="ARBA00020555"/>
    </source>
</evidence>
<dbReference type="EMBL" id="MFYX01000014">
    <property type="protein sequence ID" value="OGK07075.1"/>
    <property type="molecule type" value="Genomic_DNA"/>
</dbReference>
<gene>
    <name evidence="7" type="primary">uxaC</name>
    <name evidence="8" type="ORF">A2519_04865</name>
</gene>
<dbReference type="Gene3D" id="1.10.2020.10">
    <property type="entry name" value="uronate isomerase, domain 2, chain A"/>
    <property type="match status" value="1"/>
</dbReference>
<dbReference type="HAMAP" id="MF_00675">
    <property type="entry name" value="UxaC"/>
    <property type="match status" value="1"/>
</dbReference>
<evidence type="ECO:0000313" key="9">
    <source>
        <dbReference type="Proteomes" id="UP000179243"/>
    </source>
</evidence>
<evidence type="ECO:0000256" key="2">
    <source>
        <dbReference type="ARBA" id="ARBA00004892"/>
    </source>
</evidence>
<keyword evidence="6 7" id="KW-0413">Isomerase</keyword>
<dbReference type="GO" id="GO:0042840">
    <property type="term" value="P:D-glucuronate catabolic process"/>
    <property type="evidence" value="ECO:0007669"/>
    <property type="project" value="TreeGrafter"/>
</dbReference>
<evidence type="ECO:0000256" key="3">
    <source>
        <dbReference type="ARBA" id="ARBA00008397"/>
    </source>
</evidence>
<comment type="similarity">
    <text evidence="3 7">Belongs to the metallo-dependent hydrolases superfamily. Uronate isomerase family.</text>
</comment>
<dbReference type="Gene3D" id="3.20.20.140">
    <property type="entry name" value="Metal-dependent hydrolases"/>
    <property type="match status" value="1"/>
</dbReference>
<dbReference type="NCBIfam" id="NF002794">
    <property type="entry name" value="PRK02925.1"/>
    <property type="match status" value="1"/>
</dbReference>
<comment type="catalytic activity">
    <reaction evidence="7">
        <text>aldehydo-D-galacturonate = keto-D-tagaturonate</text>
        <dbReference type="Rhea" id="RHEA:27702"/>
        <dbReference type="ChEBI" id="CHEBI:12952"/>
        <dbReference type="ChEBI" id="CHEBI:17886"/>
    </reaction>
</comment>
<dbReference type="SUPFAM" id="SSF51556">
    <property type="entry name" value="Metallo-dependent hydrolases"/>
    <property type="match status" value="1"/>
</dbReference>
<name>A0A1F7FK26_UNCRA</name>
<comment type="pathway">
    <text evidence="2 7">Carbohydrate metabolism; pentose and glucuronate interconversion.</text>
</comment>
<comment type="caution">
    <text evidence="8">The sequence shown here is derived from an EMBL/GenBank/DDBJ whole genome shotgun (WGS) entry which is preliminary data.</text>
</comment>
<dbReference type="PANTHER" id="PTHR30068">
    <property type="entry name" value="URONATE ISOMERASE"/>
    <property type="match status" value="1"/>
</dbReference>
<dbReference type="Pfam" id="PF02614">
    <property type="entry name" value="UxaC"/>
    <property type="match status" value="1"/>
</dbReference>
<sequence length="473" mass="53817">MTPTRHKGFITENFLLRTKTAQKLFHGHAARMPIYDYHCHLSPKDIAQDRRFENLTQIWLAGDHYKWRAMRSNGVAEKYITGNASDSEKFVAWARTVPYTVRNPLYHWTHLELKSPFGIIGKVLNEKTARGIYERCNDLLKGSGFSARGIITRMNVALICTTDDPVDSLEWHKIINADARFKTRVYATFRPDKAMMADTPDVFVPWVQKLAVAANVDIGSLVAFKKALVKRYDYFHTLGCRLSDHGLETVYAEEVSEKELAAIFVKALKKKKLTSLESAQFKYGMMLFFGEEQARRGWVQQLHLGAMRNNNTTMFKQLGPDTGFDSIGDASFAPRLSQYLDALNTRGALAKTILYNLNPKDTPVLTTMLGNFQDGSAWGKMQYGSAWWFLDTKEGMEAQLSMLSQHGLLSRFVGMLTDSRSFLSYPRHEYFRRILCNMIGTDVENGELPNDMALLGKIVENISYANAKEYFGL</sequence>
<dbReference type="InterPro" id="IPR003766">
    <property type="entry name" value="Uronate_isomerase"/>
</dbReference>
<dbReference type="Proteomes" id="UP000179243">
    <property type="component" value="Unassembled WGS sequence"/>
</dbReference>
<dbReference type="InterPro" id="IPR032466">
    <property type="entry name" value="Metal_Hydrolase"/>
</dbReference>
<reference evidence="8 9" key="1">
    <citation type="journal article" date="2016" name="Nat. Commun.">
        <title>Thousands of microbial genomes shed light on interconnected biogeochemical processes in an aquifer system.</title>
        <authorList>
            <person name="Anantharaman K."/>
            <person name="Brown C.T."/>
            <person name="Hug L.A."/>
            <person name="Sharon I."/>
            <person name="Castelle C.J."/>
            <person name="Probst A.J."/>
            <person name="Thomas B.C."/>
            <person name="Singh A."/>
            <person name="Wilkins M.J."/>
            <person name="Karaoz U."/>
            <person name="Brodie E.L."/>
            <person name="Williams K.H."/>
            <person name="Hubbard S.S."/>
            <person name="Banfield J.F."/>
        </authorList>
    </citation>
    <scope>NUCLEOTIDE SEQUENCE [LARGE SCALE GENOMIC DNA]</scope>
</reference>
<dbReference type="GO" id="GO:0019698">
    <property type="term" value="P:D-galacturonate catabolic process"/>
    <property type="evidence" value="ECO:0007669"/>
    <property type="project" value="TreeGrafter"/>
</dbReference>